<comment type="caution">
    <text evidence="1">The sequence shown here is derived from an EMBL/GenBank/DDBJ whole genome shotgun (WGS) entry which is preliminary data.</text>
</comment>
<dbReference type="AlphaFoldDB" id="A0A6A6KW40"/>
<accession>A0A6A6KW40</accession>
<gene>
    <name evidence="1" type="ORF">GH714_014949</name>
</gene>
<reference evidence="1 2" key="1">
    <citation type="journal article" date="2020" name="Mol. Plant">
        <title>The Chromosome-Based Rubber Tree Genome Provides New Insights into Spurge Genome Evolution and Rubber Biosynthesis.</title>
        <authorList>
            <person name="Liu J."/>
            <person name="Shi C."/>
            <person name="Shi C.C."/>
            <person name="Li W."/>
            <person name="Zhang Q.J."/>
            <person name="Zhang Y."/>
            <person name="Li K."/>
            <person name="Lu H.F."/>
            <person name="Shi C."/>
            <person name="Zhu S.T."/>
            <person name="Xiao Z.Y."/>
            <person name="Nan H."/>
            <person name="Yue Y."/>
            <person name="Zhu X.G."/>
            <person name="Wu Y."/>
            <person name="Hong X.N."/>
            <person name="Fan G.Y."/>
            <person name="Tong Y."/>
            <person name="Zhang D."/>
            <person name="Mao C.L."/>
            <person name="Liu Y.L."/>
            <person name="Hao S.J."/>
            <person name="Liu W.Q."/>
            <person name="Lv M.Q."/>
            <person name="Zhang H.B."/>
            <person name="Liu Y."/>
            <person name="Hu-Tang G.R."/>
            <person name="Wang J.P."/>
            <person name="Wang J.H."/>
            <person name="Sun Y.H."/>
            <person name="Ni S.B."/>
            <person name="Chen W.B."/>
            <person name="Zhang X.C."/>
            <person name="Jiao Y.N."/>
            <person name="Eichler E.E."/>
            <person name="Li G.H."/>
            <person name="Liu X."/>
            <person name="Gao L.Z."/>
        </authorList>
    </citation>
    <scope>NUCLEOTIDE SEQUENCE [LARGE SCALE GENOMIC DNA]</scope>
    <source>
        <strain evidence="2">cv. GT1</strain>
        <tissue evidence="1">Leaf</tissue>
    </source>
</reference>
<dbReference type="Proteomes" id="UP000467840">
    <property type="component" value="Chromosome 13"/>
</dbReference>
<sequence length="215" mass="25297">MQEQNIGLTNVYQNTMHANLDTDVHENELLRNCLNYLYYRVDHLVSQNHVNPSQWSFKFVCKNYDWKYKVRIPNHVTHLLDDLNFDTITLFVKDGVDEVIKYYKLKQKFYIIFSIISTQEVEMLMFDTKGVEIDYGFLPLPKAIQISLDDDDSTHTNPDAEQLPTQPNFVSVMNTADWKYKVENQLGKDDEVEFTLIVVDDNRIEFQTEITRAGQ</sequence>
<proteinExistence type="predicted"/>
<keyword evidence="2" id="KW-1185">Reference proteome</keyword>
<evidence type="ECO:0000313" key="1">
    <source>
        <dbReference type="EMBL" id="KAF2292178.1"/>
    </source>
</evidence>
<name>A0A6A6KW40_HEVBR</name>
<dbReference type="EMBL" id="JAAGAX010000014">
    <property type="protein sequence ID" value="KAF2292178.1"/>
    <property type="molecule type" value="Genomic_DNA"/>
</dbReference>
<evidence type="ECO:0000313" key="2">
    <source>
        <dbReference type="Proteomes" id="UP000467840"/>
    </source>
</evidence>
<protein>
    <submittedName>
        <fullName evidence="1">Uncharacterized protein</fullName>
    </submittedName>
</protein>
<organism evidence="1 2">
    <name type="scientific">Hevea brasiliensis</name>
    <name type="common">Para rubber tree</name>
    <name type="synonym">Siphonia brasiliensis</name>
    <dbReference type="NCBI Taxonomy" id="3981"/>
    <lineage>
        <taxon>Eukaryota</taxon>
        <taxon>Viridiplantae</taxon>
        <taxon>Streptophyta</taxon>
        <taxon>Embryophyta</taxon>
        <taxon>Tracheophyta</taxon>
        <taxon>Spermatophyta</taxon>
        <taxon>Magnoliopsida</taxon>
        <taxon>eudicotyledons</taxon>
        <taxon>Gunneridae</taxon>
        <taxon>Pentapetalae</taxon>
        <taxon>rosids</taxon>
        <taxon>fabids</taxon>
        <taxon>Malpighiales</taxon>
        <taxon>Euphorbiaceae</taxon>
        <taxon>Crotonoideae</taxon>
        <taxon>Micrandreae</taxon>
        <taxon>Hevea</taxon>
    </lineage>
</organism>